<dbReference type="Proteomes" id="UP000215914">
    <property type="component" value="Unassembled WGS sequence"/>
</dbReference>
<protein>
    <submittedName>
        <fullName evidence="2">Uncharacterized protein</fullName>
    </submittedName>
</protein>
<reference evidence="2" key="2">
    <citation type="submission" date="2020-06" db="EMBL/GenBank/DDBJ databases">
        <title>Helianthus annuus Genome sequencing and assembly Release 2.</title>
        <authorList>
            <person name="Gouzy J."/>
            <person name="Langlade N."/>
            <person name="Munos S."/>
        </authorList>
    </citation>
    <scope>NUCLEOTIDE SEQUENCE</scope>
    <source>
        <tissue evidence="2">Leaves</tissue>
    </source>
</reference>
<feature type="compositionally biased region" description="Low complexity" evidence="1">
    <location>
        <begin position="40"/>
        <end position="52"/>
    </location>
</feature>
<sequence length="52" mass="5941">MSALMECKAILDPTSLQLLTPKEAEKQFFFPRRLGDSSRHQSSSQQQRRSSS</sequence>
<accession>A0A9K3HFZ5</accession>
<evidence type="ECO:0000313" key="2">
    <source>
        <dbReference type="EMBL" id="KAF5777615.1"/>
    </source>
</evidence>
<dbReference type="Gramene" id="mRNA:HanXRQr2_Chr12g0537781">
    <property type="protein sequence ID" value="mRNA:HanXRQr2_Chr12g0537781"/>
    <property type="gene ID" value="HanXRQr2_Chr12g0537781"/>
</dbReference>
<feature type="region of interest" description="Disordered" evidence="1">
    <location>
        <begin position="30"/>
        <end position="52"/>
    </location>
</feature>
<proteinExistence type="predicted"/>
<organism evidence="2 3">
    <name type="scientific">Helianthus annuus</name>
    <name type="common">Common sunflower</name>
    <dbReference type="NCBI Taxonomy" id="4232"/>
    <lineage>
        <taxon>Eukaryota</taxon>
        <taxon>Viridiplantae</taxon>
        <taxon>Streptophyta</taxon>
        <taxon>Embryophyta</taxon>
        <taxon>Tracheophyta</taxon>
        <taxon>Spermatophyta</taxon>
        <taxon>Magnoliopsida</taxon>
        <taxon>eudicotyledons</taxon>
        <taxon>Gunneridae</taxon>
        <taxon>Pentapetalae</taxon>
        <taxon>asterids</taxon>
        <taxon>campanulids</taxon>
        <taxon>Asterales</taxon>
        <taxon>Asteraceae</taxon>
        <taxon>Asteroideae</taxon>
        <taxon>Heliantheae alliance</taxon>
        <taxon>Heliantheae</taxon>
        <taxon>Helianthus</taxon>
    </lineage>
</organism>
<comment type="caution">
    <text evidence="2">The sequence shown here is derived from an EMBL/GenBank/DDBJ whole genome shotgun (WGS) entry which is preliminary data.</text>
</comment>
<evidence type="ECO:0000313" key="3">
    <source>
        <dbReference type="Proteomes" id="UP000215914"/>
    </source>
</evidence>
<name>A0A9K3HFZ5_HELAN</name>
<keyword evidence="3" id="KW-1185">Reference proteome</keyword>
<evidence type="ECO:0000256" key="1">
    <source>
        <dbReference type="SAM" id="MobiDB-lite"/>
    </source>
</evidence>
<dbReference type="EMBL" id="MNCJ02000327">
    <property type="protein sequence ID" value="KAF5777615.1"/>
    <property type="molecule type" value="Genomic_DNA"/>
</dbReference>
<reference evidence="2" key="1">
    <citation type="journal article" date="2017" name="Nature">
        <title>The sunflower genome provides insights into oil metabolism, flowering and Asterid evolution.</title>
        <authorList>
            <person name="Badouin H."/>
            <person name="Gouzy J."/>
            <person name="Grassa C.J."/>
            <person name="Murat F."/>
            <person name="Staton S.E."/>
            <person name="Cottret L."/>
            <person name="Lelandais-Briere C."/>
            <person name="Owens G.L."/>
            <person name="Carrere S."/>
            <person name="Mayjonade B."/>
            <person name="Legrand L."/>
            <person name="Gill N."/>
            <person name="Kane N.C."/>
            <person name="Bowers J.E."/>
            <person name="Hubner S."/>
            <person name="Bellec A."/>
            <person name="Berard A."/>
            <person name="Berges H."/>
            <person name="Blanchet N."/>
            <person name="Boniface M.C."/>
            <person name="Brunel D."/>
            <person name="Catrice O."/>
            <person name="Chaidir N."/>
            <person name="Claudel C."/>
            <person name="Donnadieu C."/>
            <person name="Faraut T."/>
            <person name="Fievet G."/>
            <person name="Helmstetter N."/>
            <person name="King M."/>
            <person name="Knapp S.J."/>
            <person name="Lai Z."/>
            <person name="Le Paslier M.C."/>
            <person name="Lippi Y."/>
            <person name="Lorenzon L."/>
            <person name="Mandel J.R."/>
            <person name="Marage G."/>
            <person name="Marchand G."/>
            <person name="Marquand E."/>
            <person name="Bret-Mestries E."/>
            <person name="Morien E."/>
            <person name="Nambeesan S."/>
            <person name="Nguyen T."/>
            <person name="Pegot-Espagnet P."/>
            <person name="Pouilly N."/>
            <person name="Raftis F."/>
            <person name="Sallet E."/>
            <person name="Schiex T."/>
            <person name="Thomas J."/>
            <person name="Vandecasteele C."/>
            <person name="Vares D."/>
            <person name="Vear F."/>
            <person name="Vautrin S."/>
            <person name="Crespi M."/>
            <person name="Mangin B."/>
            <person name="Burke J.M."/>
            <person name="Salse J."/>
            <person name="Munos S."/>
            <person name="Vincourt P."/>
            <person name="Rieseberg L.H."/>
            <person name="Langlade N.B."/>
        </authorList>
    </citation>
    <scope>NUCLEOTIDE SEQUENCE</scope>
    <source>
        <tissue evidence="2">Leaves</tissue>
    </source>
</reference>
<dbReference type="AlphaFoldDB" id="A0A9K3HFZ5"/>
<gene>
    <name evidence="2" type="ORF">HanXRQr2_Chr12g0537781</name>
</gene>